<reference evidence="1 2" key="1">
    <citation type="submission" date="2019-03" db="EMBL/GenBank/DDBJ databases">
        <title>Biocontrol and xenobiotic degradation properties of endophytic Pseudomonas fluorescens strain BRZ63.</title>
        <authorList>
            <person name="Chlebek D.A."/>
            <person name="Pinski A."/>
            <person name="Zur J.P."/>
            <person name="Michalska J."/>
            <person name="Hupert-Kocurek K.T."/>
        </authorList>
    </citation>
    <scope>NUCLEOTIDE SEQUENCE [LARGE SCALE GENOMIC DNA]</scope>
    <source>
        <strain evidence="1 2">BRZ63</strain>
    </source>
</reference>
<evidence type="ECO:0000313" key="2">
    <source>
        <dbReference type="Proteomes" id="UP000297322"/>
    </source>
</evidence>
<evidence type="ECO:0000313" key="1">
    <source>
        <dbReference type="EMBL" id="TFW43131.1"/>
    </source>
</evidence>
<dbReference type="Proteomes" id="UP000297322">
    <property type="component" value="Unassembled WGS sequence"/>
</dbReference>
<protein>
    <submittedName>
        <fullName evidence="1">Uncharacterized protein</fullName>
    </submittedName>
</protein>
<accession>A0A4Y9TGA6</accession>
<name>A0A4Y9TGA6_PSEFL</name>
<dbReference type="RefSeq" id="WP_135196431.1">
    <property type="nucleotide sequence ID" value="NZ_SPVI01000006.1"/>
</dbReference>
<comment type="caution">
    <text evidence="1">The sequence shown here is derived from an EMBL/GenBank/DDBJ whole genome shotgun (WGS) entry which is preliminary data.</text>
</comment>
<sequence length="108" mass="12381">MHTTNAPAFLKLPVVLTSRAWQEAVHLENAPDTAAISNRLSDVVWTVYRELYFQPDCTSLNFGLYRLLPSGDCPDRYWLDLKLERIESPPGVFYLYVSLKEETQTSCP</sequence>
<gene>
    <name evidence="1" type="ORF">E4T65_12260</name>
</gene>
<dbReference type="AlphaFoldDB" id="A0A4Y9TGA6"/>
<dbReference type="EMBL" id="SPVI01000006">
    <property type="protein sequence ID" value="TFW43131.1"/>
    <property type="molecule type" value="Genomic_DNA"/>
</dbReference>
<proteinExistence type="predicted"/>
<organism evidence="1 2">
    <name type="scientific">Pseudomonas fluorescens</name>
    <dbReference type="NCBI Taxonomy" id="294"/>
    <lineage>
        <taxon>Bacteria</taxon>
        <taxon>Pseudomonadati</taxon>
        <taxon>Pseudomonadota</taxon>
        <taxon>Gammaproteobacteria</taxon>
        <taxon>Pseudomonadales</taxon>
        <taxon>Pseudomonadaceae</taxon>
        <taxon>Pseudomonas</taxon>
    </lineage>
</organism>